<dbReference type="GO" id="GO:0009451">
    <property type="term" value="P:RNA modification"/>
    <property type="evidence" value="ECO:0007669"/>
    <property type="project" value="InterPro"/>
</dbReference>
<dbReference type="GO" id="GO:0003723">
    <property type="term" value="F:RNA binding"/>
    <property type="evidence" value="ECO:0007669"/>
    <property type="project" value="InterPro"/>
</dbReference>
<sequence length="662" mass="74904">MFAKLNLPHSLTSLQNLSKPDHHLLFFSSFSTLKHTTPLTKSPCISLIQTCKSMKHLKQIHCQLFKASLHLNKDVLNKLLAFSTDPKTGDIKHAEKMFENLRNPSLFMYNLMIRAFTKKGSFDKTFSLFRRLREDQFSPDNFTYPFVLKAIGCLREVAEAEKIRGLVIKTGFEFDSFVRNSLVDMYAEMGLLGISRGLFTETPKRDVIAWNVMINGCVKCGKYEDALSIFKAMEEEGVGPDEGTLVSILSTCAALGNLEVGMRIHSHVTEELKCSTILGNALIDMYSKCGSLEAARRCFKSMRSKNTISWTTMVSGYANRGRLEEAWELFKRSPSRDVVSWTAMINGYIQFSHFDEALSLFREMQLQHIKPDRFTVVSLLTACAHLGALEQGKWIHRYIKDNRIRIDCFVGTALVDMYAKCGYVEKSIEVFDQIERRDTASWTSIICGLALNGHTFKALNLFREMERVGTKPDDITFIGVLSACVHGGLVNEGRRCFYAMKETYKIEPKVEHYGCLVNLLARAGLFKEAEELITSVPSDENVMPLWGSLLGACRIHGDVSASERVAKQVLKSETRNSGTYALLANIYAAADQWEEVNKVRRKMKEIGVKKPPGCSSVEVDGVVYEFLIGDSSHPQTQEIYSMLMEVTRMMDREESDYDIWIA</sequence>
<reference evidence="3" key="2">
    <citation type="submission" date="2023-06" db="EMBL/GenBank/DDBJ databases">
        <authorList>
            <person name="Ma L."/>
            <person name="Liu K.-W."/>
            <person name="Li Z."/>
            <person name="Hsiao Y.-Y."/>
            <person name="Qi Y."/>
            <person name="Fu T."/>
            <person name="Tang G."/>
            <person name="Zhang D."/>
            <person name="Sun W.-H."/>
            <person name="Liu D.-K."/>
            <person name="Li Y."/>
            <person name="Chen G.-Z."/>
            <person name="Liu X.-D."/>
            <person name="Liao X.-Y."/>
            <person name="Jiang Y.-T."/>
            <person name="Yu X."/>
            <person name="Hao Y."/>
            <person name="Huang J."/>
            <person name="Zhao X.-W."/>
            <person name="Ke S."/>
            <person name="Chen Y.-Y."/>
            <person name="Wu W.-L."/>
            <person name="Hsu J.-L."/>
            <person name="Lin Y.-F."/>
            <person name="Huang M.-D."/>
            <person name="Li C.-Y."/>
            <person name="Huang L."/>
            <person name="Wang Z.-W."/>
            <person name="Zhao X."/>
            <person name="Zhong W.-Y."/>
            <person name="Peng D.-H."/>
            <person name="Ahmad S."/>
            <person name="Lan S."/>
            <person name="Zhang J.-S."/>
            <person name="Tsai W.-C."/>
            <person name="Van De Peer Y."/>
            <person name="Liu Z.-J."/>
        </authorList>
    </citation>
    <scope>NUCLEOTIDE SEQUENCE</scope>
    <source>
        <strain evidence="3">SCP</strain>
        <tissue evidence="3">Leaves</tissue>
    </source>
</reference>
<dbReference type="InterPro" id="IPR002885">
    <property type="entry name" value="PPR_rpt"/>
</dbReference>
<protein>
    <submittedName>
        <fullName evidence="3">Pentatricopeptide repeat-containing protein</fullName>
    </submittedName>
</protein>
<feature type="repeat" description="PPR" evidence="2">
    <location>
        <begin position="206"/>
        <end position="240"/>
    </location>
</feature>
<feature type="repeat" description="PPR" evidence="2">
    <location>
        <begin position="337"/>
        <end position="371"/>
    </location>
</feature>
<keyword evidence="1" id="KW-0677">Repeat</keyword>
<feature type="repeat" description="PPR" evidence="2">
    <location>
        <begin position="576"/>
        <end position="610"/>
    </location>
</feature>
<dbReference type="Proteomes" id="UP001179952">
    <property type="component" value="Unassembled WGS sequence"/>
</dbReference>
<dbReference type="Pfam" id="PF20431">
    <property type="entry name" value="E_motif"/>
    <property type="match status" value="1"/>
</dbReference>
<reference evidence="3" key="1">
    <citation type="journal article" date="2023" name="Nat. Commun.">
        <title>Diploid and tetraploid genomes of Acorus and the evolution of monocots.</title>
        <authorList>
            <person name="Ma L."/>
            <person name="Liu K.W."/>
            <person name="Li Z."/>
            <person name="Hsiao Y.Y."/>
            <person name="Qi Y."/>
            <person name="Fu T."/>
            <person name="Tang G.D."/>
            <person name="Zhang D."/>
            <person name="Sun W.H."/>
            <person name="Liu D.K."/>
            <person name="Li Y."/>
            <person name="Chen G.Z."/>
            <person name="Liu X.D."/>
            <person name="Liao X.Y."/>
            <person name="Jiang Y.T."/>
            <person name="Yu X."/>
            <person name="Hao Y."/>
            <person name="Huang J."/>
            <person name="Zhao X.W."/>
            <person name="Ke S."/>
            <person name="Chen Y.Y."/>
            <person name="Wu W.L."/>
            <person name="Hsu J.L."/>
            <person name="Lin Y.F."/>
            <person name="Huang M.D."/>
            <person name="Li C.Y."/>
            <person name="Huang L."/>
            <person name="Wang Z.W."/>
            <person name="Zhao X."/>
            <person name="Zhong W.Y."/>
            <person name="Peng D.H."/>
            <person name="Ahmad S."/>
            <person name="Lan S."/>
            <person name="Zhang J.S."/>
            <person name="Tsai W.C."/>
            <person name="Van de Peer Y."/>
            <person name="Liu Z.J."/>
        </authorList>
    </citation>
    <scope>NUCLEOTIDE SEQUENCE</scope>
    <source>
        <strain evidence="3">SCP</strain>
    </source>
</reference>
<feature type="repeat" description="PPR" evidence="2">
    <location>
        <begin position="438"/>
        <end position="472"/>
    </location>
</feature>
<dbReference type="Pfam" id="PF01535">
    <property type="entry name" value="PPR"/>
    <property type="match status" value="4"/>
</dbReference>
<dbReference type="Pfam" id="PF13041">
    <property type="entry name" value="PPR_2"/>
    <property type="match status" value="4"/>
</dbReference>
<dbReference type="PANTHER" id="PTHR47926">
    <property type="entry name" value="PENTATRICOPEPTIDE REPEAT-CONTAINING PROTEIN"/>
    <property type="match status" value="1"/>
</dbReference>
<dbReference type="InterPro" id="IPR046848">
    <property type="entry name" value="E_motif"/>
</dbReference>
<evidence type="ECO:0000256" key="1">
    <source>
        <dbReference type="ARBA" id="ARBA00022737"/>
    </source>
</evidence>
<dbReference type="FunFam" id="1.25.40.10:FF:000427">
    <property type="entry name" value="Pentatricopeptide repeat-containing protein chloroplastic"/>
    <property type="match status" value="1"/>
</dbReference>
<accession>A0AAV9A4S7</accession>
<dbReference type="Pfam" id="PF20430">
    <property type="entry name" value="Eplus_motif"/>
    <property type="match status" value="1"/>
</dbReference>
<evidence type="ECO:0000313" key="3">
    <source>
        <dbReference type="EMBL" id="KAK1259203.1"/>
    </source>
</evidence>
<evidence type="ECO:0000313" key="4">
    <source>
        <dbReference type="Proteomes" id="UP001179952"/>
    </source>
</evidence>
<feature type="repeat" description="PPR" evidence="2">
    <location>
        <begin position="105"/>
        <end position="139"/>
    </location>
</feature>
<organism evidence="3 4">
    <name type="scientific">Acorus gramineus</name>
    <name type="common">Dwarf sweet flag</name>
    <dbReference type="NCBI Taxonomy" id="55184"/>
    <lineage>
        <taxon>Eukaryota</taxon>
        <taxon>Viridiplantae</taxon>
        <taxon>Streptophyta</taxon>
        <taxon>Embryophyta</taxon>
        <taxon>Tracheophyta</taxon>
        <taxon>Spermatophyta</taxon>
        <taxon>Magnoliopsida</taxon>
        <taxon>Liliopsida</taxon>
        <taxon>Acoraceae</taxon>
        <taxon>Acorus</taxon>
    </lineage>
</organism>
<feature type="repeat" description="PPR" evidence="2">
    <location>
        <begin position="306"/>
        <end position="336"/>
    </location>
</feature>
<keyword evidence="4" id="KW-1185">Reference proteome</keyword>
<dbReference type="InterPro" id="IPR046960">
    <property type="entry name" value="PPR_At4g14850-like_plant"/>
</dbReference>
<dbReference type="FunFam" id="1.25.40.10:FF:000184">
    <property type="entry name" value="Pentatricopeptide repeat-containing protein, chloroplastic"/>
    <property type="match status" value="1"/>
</dbReference>
<proteinExistence type="predicted"/>
<dbReference type="InterPro" id="IPR011990">
    <property type="entry name" value="TPR-like_helical_dom_sf"/>
</dbReference>
<dbReference type="InterPro" id="IPR046849">
    <property type="entry name" value="E2_motif"/>
</dbReference>
<evidence type="ECO:0000256" key="2">
    <source>
        <dbReference type="PROSITE-ProRule" id="PRU00708"/>
    </source>
</evidence>
<dbReference type="EMBL" id="JAUJYN010000012">
    <property type="protein sequence ID" value="KAK1259203.1"/>
    <property type="molecule type" value="Genomic_DNA"/>
</dbReference>
<name>A0AAV9A4S7_ACOGR</name>
<dbReference type="FunFam" id="1.25.40.10:FF:000348">
    <property type="entry name" value="Pentatricopeptide repeat-containing protein chloroplastic"/>
    <property type="match status" value="1"/>
</dbReference>
<dbReference type="NCBIfam" id="TIGR00756">
    <property type="entry name" value="PPR"/>
    <property type="match status" value="6"/>
</dbReference>
<dbReference type="Gene3D" id="1.25.40.10">
    <property type="entry name" value="Tetratricopeptide repeat domain"/>
    <property type="match status" value="4"/>
</dbReference>
<dbReference type="AlphaFoldDB" id="A0AAV9A4S7"/>
<dbReference type="PANTHER" id="PTHR47926:SF489">
    <property type="entry name" value="PENTATRICOPEPTIDE REPEAT-CONTAINING PROTEIN"/>
    <property type="match status" value="1"/>
</dbReference>
<dbReference type="PROSITE" id="PS51375">
    <property type="entry name" value="PPR"/>
    <property type="match status" value="6"/>
</dbReference>
<comment type="caution">
    <text evidence="3">The sequence shown here is derived from an EMBL/GenBank/DDBJ whole genome shotgun (WGS) entry which is preliminary data.</text>
</comment>
<gene>
    <name evidence="3" type="ORF">QJS04_geneDACA005575</name>
</gene>